<feature type="active site" description="Nucleophile" evidence="1">
    <location>
        <position position="317"/>
    </location>
</feature>
<dbReference type="AlphaFoldDB" id="A0A9P3M1D6"/>
<keyword evidence="5" id="KW-1185">Reference proteome</keyword>
<evidence type="ECO:0000256" key="1">
    <source>
        <dbReference type="PIRSR" id="PIRSR600246-1"/>
    </source>
</evidence>
<dbReference type="InterPro" id="IPR037464">
    <property type="entry name" value="Taspase1"/>
</dbReference>
<name>A0A9P3M1D6_9FUNG</name>
<dbReference type="PANTHER" id="PTHR10188">
    <property type="entry name" value="L-ASPARAGINASE"/>
    <property type="match status" value="1"/>
</dbReference>
<evidence type="ECO:0000313" key="4">
    <source>
        <dbReference type="EMBL" id="GJJ78188.1"/>
    </source>
</evidence>
<dbReference type="EMBL" id="BQFW01000014">
    <property type="protein sequence ID" value="GJJ78188.1"/>
    <property type="molecule type" value="Genomic_DNA"/>
</dbReference>
<organism evidence="4 5">
    <name type="scientific">Entomortierella parvispora</name>
    <dbReference type="NCBI Taxonomy" id="205924"/>
    <lineage>
        <taxon>Eukaryota</taxon>
        <taxon>Fungi</taxon>
        <taxon>Fungi incertae sedis</taxon>
        <taxon>Mucoromycota</taxon>
        <taxon>Mortierellomycotina</taxon>
        <taxon>Mortierellomycetes</taxon>
        <taxon>Mortierellales</taxon>
        <taxon>Mortierellaceae</taxon>
        <taxon>Entomortierella</taxon>
    </lineage>
</organism>
<dbReference type="PANTHER" id="PTHR10188:SF8">
    <property type="entry name" value="THREONINE ASPARTASE 1"/>
    <property type="match status" value="1"/>
</dbReference>
<comment type="caution">
    <text evidence="4">The sequence shown here is derived from an EMBL/GenBank/DDBJ whole genome shotgun (WGS) entry which is preliminary data.</text>
</comment>
<dbReference type="SUPFAM" id="SSF56235">
    <property type="entry name" value="N-terminal nucleophile aminohydrolases (Ntn hydrolases)"/>
    <property type="match status" value="1"/>
</dbReference>
<reference evidence="4" key="1">
    <citation type="submission" date="2021-11" db="EMBL/GenBank/DDBJ databases">
        <authorList>
            <person name="Herlambang A."/>
            <person name="Guo Y."/>
            <person name="Takashima Y."/>
            <person name="Nishizawa T."/>
        </authorList>
    </citation>
    <scope>NUCLEOTIDE SEQUENCE</scope>
    <source>
        <strain evidence="4">E1425</strain>
    </source>
</reference>
<evidence type="ECO:0000313" key="5">
    <source>
        <dbReference type="Proteomes" id="UP000827284"/>
    </source>
</evidence>
<reference evidence="4" key="2">
    <citation type="journal article" date="2022" name="Microbiol. Resour. Announc.">
        <title>Whole-Genome Sequence of Entomortierella parvispora E1425, a Mucoromycotan Fungus Associated with Burkholderiaceae-Related Endosymbiotic Bacteria.</title>
        <authorList>
            <person name="Herlambang A."/>
            <person name="Guo Y."/>
            <person name="Takashima Y."/>
            <person name="Narisawa K."/>
            <person name="Ohta H."/>
            <person name="Nishizawa T."/>
        </authorList>
    </citation>
    <scope>NUCLEOTIDE SEQUENCE</scope>
    <source>
        <strain evidence="4">E1425</strain>
    </source>
</reference>
<dbReference type="GO" id="GO:0004298">
    <property type="term" value="F:threonine-type endopeptidase activity"/>
    <property type="evidence" value="ECO:0007669"/>
    <property type="project" value="InterPro"/>
</dbReference>
<gene>
    <name evidence="4" type="ORF">EMPS_10547</name>
</gene>
<dbReference type="Proteomes" id="UP000827284">
    <property type="component" value="Unassembled WGS sequence"/>
</dbReference>
<feature type="site" description="Cleavage; by autolysis" evidence="2">
    <location>
        <begin position="316"/>
        <end position="317"/>
    </location>
</feature>
<accession>A0A9P3M1D6</accession>
<dbReference type="CDD" id="cd04514">
    <property type="entry name" value="Taspase1_like"/>
    <property type="match status" value="1"/>
</dbReference>
<dbReference type="OrthoDB" id="2262349at2759"/>
<feature type="region of interest" description="Disordered" evidence="3">
    <location>
        <begin position="259"/>
        <end position="282"/>
    </location>
</feature>
<feature type="compositionally biased region" description="Polar residues" evidence="3">
    <location>
        <begin position="259"/>
        <end position="276"/>
    </location>
</feature>
<dbReference type="Gene3D" id="3.60.20.30">
    <property type="entry name" value="(Glycosyl)asparaginase"/>
    <property type="match status" value="1"/>
</dbReference>
<protein>
    <submittedName>
        <fullName evidence="4">Taspase, threonine aspartase, 1</fullName>
    </submittedName>
</protein>
<dbReference type="Pfam" id="PF01112">
    <property type="entry name" value="Asparaginase_2"/>
    <property type="match status" value="2"/>
</dbReference>
<sequence>MEHTQRSTDATDATDADRAMPDHLQLMTSGRGFVAVHVGAGLHANKNKVAYLEACKRACRAGTEMLRRNPQPSALSVVEYIVSILEDDPMTNAGLGSNLNLDGQVQCDASIMNGSTLGFGSVGAVSDFRNPIQVASKVLQESDLGPLSLGRIPPIMLVGPGVTRWVETMGFDDLKRIQPTLSRENLLALKTEHEDTTGDLDKNRSQPIDKEDGIHASIADSLITKRTLEQHIGFQRLLEKSHQMQSNVSLSQINSGNATFESGNSTVPESDSTSVLTKKRRRSISDDTASNFDRLTFTREMNSATENKDEDDILQDTVGAICVDGFGRVAAGVSSGGIALKFSGRVSEAALFGAGCWAQDASPSSEPTAPSSHGFACSMTGAGEQICKTLLARACADIFLQEDSLPVQEAAEFVLDKKFLKSPLLRSYPEKQAGFIAVRVEPPSSEDSTSGPQLSGPQPLGPLRAEFVFAHTTQTMGVAYMSTQDSKPTATLSRRAADKNKAVFSRMVRL</sequence>
<dbReference type="GO" id="GO:0005737">
    <property type="term" value="C:cytoplasm"/>
    <property type="evidence" value="ECO:0007669"/>
    <property type="project" value="TreeGrafter"/>
</dbReference>
<dbReference type="InterPro" id="IPR029055">
    <property type="entry name" value="Ntn_hydrolases_N"/>
</dbReference>
<evidence type="ECO:0000256" key="2">
    <source>
        <dbReference type="PIRSR" id="PIRSR600246-3"/>
    </source>
</evidence>
<evidence type="ECO:0000256" key="3">
    <source>
        <dbReference type="SAM" id="MobiDB-lite"/>
    </source>
</evidence>
<dbReference type="InterPro" id="IPR000246">
    <property type="entry name" value="Peptidase_T2"/>
</dbReference>
<dbReference type="GO" id="GO:0051604">
    <property type="term" value="P:protein maturation"/>
    <property type="evidence" value="ECO:0007669"/>
    <property type="project" value="TreeGrafter"/>
</dbReference>
<proteinExistence type="predicted"/>